<dbReference type="EMBL" id="JAQNDK010000006">
    <property type="protein sequence ID" value="MDC0684952.1"/>
    <property type="molecule type" value="Genomic_DNA"/>
</dbReference>
<name>A0ABT5CIK2_9BACT</name>
<evidence type="ECO:0008006" key="3">
    <source>
        <dbReference type="Google" id="ProtNLM"/>
    </source>
</evidence>
<keyword evidence="2" id="KW-1185">Reference proteome</keyword>
<accession>A0ABT5CIK2</accession>
<organism evidence="1 2">
    <name type="scientific">Sorangium atrum</name>
    <dbReference type="NCBI Taxonomy" id="2995308"/>
    <lineage>
        <taxon>Bacteria</taxon>
        <taxon>Pseudomonadati</taxon>
        <taxon>Myxococcota</taxon>
        <taxon>Polyangia</taxon>
        <taxon>Polyangiales</taxon>
        <taxon>Polyangiaceae</taxon>
        <taxon>Sorangium</taxon>
    </lineage>
</organism>
<dbReference type="RefSeq" id="WP_272103074.1">
    <property type="nucleotide sequence ID" value="NZ_JAQNDK010000006.1"/>
</dbReference>
<evidence type="ECO:0000313" key="2">
    <source>
        <dbReference type="Proteomes" id="UP001217485"/>
    </source>
</evidence>
<gene>
    <name evidence="1" type="ORF">POL72_44970</name>
</gene>
<protein>
    <recommendedName>
        <fullName evidence="3">Secreted protein</fullName>
    </recommendedName>
</protein>
<reference evidence="1 2" key="1">
    <citation type="submission" date="2023-01" db="EMBL/GenBank/DDBJ databases">
        <title>Minimal conservation of predation-associated metabolite biosynthetic gene clusters underscores biosynthetic potential of Myxococcota including descriptions for ten novel species: Archangium lansinium sp. nov., Myxococcus landrumus sp. nov., Nannocystis bai.</title>
        <authorList>
            <person name="Ahearne A."/>
            <person name="Stevens C."/>
            <person name="Dowd S."/>
        </authorList>
    </citation>
    <scope>NUCLEOTIDE SEQUENCE [LARGE SCALE GENOMIC DNA]</scope>
    <source>
        <strain evidence="1 2">WIWO2</strain>
    </source>
</reference>
<sequence>MRAVLSICLWTVLVVLSSAGCKRLKTGAREDFAERYSCPEDRVEVRERDDVKWSTVVLGDAPREAPPAEVKNDPGRLAKWHADRAEQDAETRETLDDLDVFQVRGCGHDELVACSHPADGDGVATDRVVCFQGPKRPNP</sequence>
<dbReference type="PROSITE" id="PS51257">
    <property type="entry name" value="PROKAR_LIPOPROTEIN"/>
    <property type="match status" value="1"/>
</dbReference>
<dbReference type="Proteomes" id="UP001217485">
    <property type="component" value="Unassembled WGS sequence"/>
</dbReference>
<proteinExistence type="predicted"/>
<comment type="caution">
    <text evidence="1">The sequence shown here is derived from an EMBL/GenBank/DDBJ whole genome shotgun (WGS) entry which is preliminary data.</text>
</comment>
<evidence type="ECO:0000313" key="1">
    <source>
        <dbReference type="EMBL" id="MDC0684952.1"/>
    </source>
</evidence>